<keyword evidence="5" id="KW-1185">Reference proteome</keyword>
<protein>
    <submittedName>
        <fullName evidence="3">Uncharacterized protein</fullName>
    </submittedName>
</protein>
<name>A0A5D0EP07_AGGAC</name>
<dbReference type="RefSeq" id="WP_005542069.1">
    <property type="nucleotide sequence ID" value="NZ_CP012959.1"/>
</dbReference>
<evidence type="ECO:0000313" key="4">
    <source>
        <dbReference type="Proteomes" id="UP000072236"/>
    </source>
</evidence>
<dbReference type="EMBL" id="CP012959">
    <property type="protein sequence ID" value="AMQ93324.1"/>
    <property type="molecule type" value="Genomic_DNA"/>
</dbReference>
<accession>A0A5D0EP07</accession>
<dbReference type="OrthoDB" id="5674708at2"/>
<dbReference type="KEGG" id="aact:ACT75_01700"/>
<dbReference type="EMBL" id="PCGW01000002">
    <property type="protein sequence ID" value="PHO21371.1"/>
    <property type="molecule type" value="Genomic_DNA"/>
</dbReference>
<reference evidence="2 5" key="2">
    <citation type="submission" date="2017-10" db="EMBL/GenBank/DDBJ databases">
        <title>Draft genome sequences of Aggregatibacter actinomycetemcomitans strains 310a and 310b.</title>
        <authorList>
            <person name="May A.C."/>
            <person name="Ohta H."/>
            <person name="Maeda H."/>
            <person name="Kokeguchi S."/>
            <person name="Cugini C."/>
        </authorList>
    </citation>
    <scope>NUCLEOTIDE SEQUENCE [LARGE SCALE GENOMIC DNA]</scope>
    <source>
        <strain evidence="2 5">310b</strain>
    </source>
</reference>
<reference evidence="1 4" key="1">
    <citation type="submission" date="2015-10" db="EMBL/GenBank/DDBJ databases">
        <title>Tn-seq of a polymicrobial infection.</title>
        <authorList>
            <person name="Stacy A."/>
            <person name="Rumbaugh K.P."/>
            <person name="Whiteley M."/>
        </authorList>
    </citation>
    <scope>NUCLEOTIDE SEQUENCE [LARGE SCALE GENOMIC DNA]</scope>
    <source>
        <strain evidence="1 4">624</strain>
    </source>
</reference>
<evidence type="ECO:0000313" key="2">
    <source>
        <dbReference type="EMBL" id="PHO21371.1"/>
    </source>
</evidence>
<dbReference type="EMBL" id="VSED01000001">
    <property type="protein sequence ID" value="TYA39940.1"/>
    <property type="molecule type" value="Genomic_DNA"/>
</dbReference>
<gene>
    <name evidence="1" type="ORF">ACT75_01700</name>
    <name evidence="2" type="ORF">CQR80_01195</name>
    <name evidence="3" type="ORF">FXB79_00055</name>
</gene>
<dbReference type="Proteomes" id="UP000226080">
    <property type="component" value="Unassembled WGS sequence"/>
</dbReference>
<dbReference type="Proteomes" id="UP000072236">
    <property type="component" value="Chromosome"/>
</dbReference>
<evidence type="ECO:0000313" key="3">
    <source>
        <dbReference type="EMBL" id="TYA39940.1"/>
    </source>
</evidence>
<evidence type="ECO:0000313" key="5">
    <source>
        <dbReference type="Proteomes" id="UP000226080"/>
    </source>
</evidence>
<sequence>MVYKKIISEYNGFLDDYTKKYYCEFDELKLDLSSPEIDSELPNLYLSDDYVKNKCKLDFFFEKTIDGFSRRFDDNDINIVSGIERYKKFTNVYPYNKHTIDNYFKIIEKLSKLNLSEEKRYLENFIFTNKLSSEIVLDKVYLYDSNAIKSKMYLIKGDKVSILDKKILLMGGVGTLSITKERKKLICGSKQILLI</sequence>
<evidence type="ECO:0000313" key="1">
    <source>
        <dbReference type="EMBL" id="AMQ93324.1"/>
    </source>
</evidence>
<organism evidence="3 6">
    <name type="scientific">Aggregatibacter actinomycetemcomitans</name>
    <name type="common">Actinobacillus actinomycetemcomitans</name>
    <name type="synonym">Haemophilus actinomycetemcomitans</name>
    <dbReference type="NCBI Taxonomy" id="714"/>
    <lineage>
        <taxon>Bacteria</taxon>
        <taxon>Pseudomonadati</taxon>
        <taxon>Pseudomonadota</taxon>
        <taxon>Gammaproteobacteria</taxon>
        <taxon>Pasteurellales</taxon>
        <taxon>Pasteurellaceae</taxon>
        <taxon>Aggregatibacter</taxon>
    </lineage>
</organism>
<dbReference type="AlphaFoldDB" id="A0A5D0EP07"/>
<reference evidence="3 6" key="3">
    <citation type="submission" date="2019-08" db="EMBL/GenBank/DDBJ databases">
        <title>Whole genome sequencing of Aggregatibacter actinomycetemcomitans cultured from blood stream infections in Denmark reveals a novel phylogenetic lineage expressing serotype a membrane O polysaccharide.</title>
        <authorList>
            <person name="Nedergaard S."/>
            <person name="Kobel C.M."/>
            <person name="Nielsen M.B."/>
            <person name="Moeller R.T."/>
            <person name="Jensen A.B."/>
            <person name="Noerskov-Lauritsen N."/>
        </authorList>
    </citation>
    <scope>NUCLEOTIDE SEQUENCE [LARGE SCALE GENOMIC DNA]</scope>
    <source>
        <strain evidence="3 6">PN_563</strain>
    </source>
</reference>
<dbReference type="Proteomes" id="UP000323012">
    <property type="component" value="Unassembled WGS sequence"/>
</dbReference>
<evidence type="ECO:0000313" key="6">
    <source>
        <dbReference type="Proteomes" id="UP000323012"/>
    </source>
</evidence>
<proteinExistence type="predicted"/>